<dbReference type="EMBL" id="BPUB01000001">
    <property type="protein sequence ID" value="GJG58289.1"/>
    <property type="molecule type" value="Genomic_DNA"/>
</dbReference>
<dbReference type="AlphaFoldDB" id="A0A9R1C938"/>
<dbReference type="Proteomes" id="UP000825483">
    <property type="component" value="Unassembled WGS sequence"/>
</dbReference>
<sequence length="81" mass="9244">MKKKYVKPTSELIQVHHEGNLLNFTLQGKANNWLKNEDMKTQRPSSDWNYGAPATKGEIFVKPGDDIDIGSKVNPWASWDE</sequence>
<protein>
    <submittedName>
        <fullName evidence="1">Uncharacterized protein</fullName>
    </submittedName>
</protein>
<gene>
    <name evidence="1" type="ORF">PRLR5076_11400</name>
</gene>
<accession>A0A9R1C938</accession>
<evidence type="ECO:0000313" key="1">
    <source>
        <dbReference type="EMBL" id="GJG58289.1"/>
    </source>
</evidence>
<evidence type="ECO:0000313" key="2">
    <source>
        <dbReference type="Proteomes" id="UP000825483"/>
    </source>
</evidence>
<dbReference type="RefSeq" id="WP_223929349.1">
    <property type="nucleotide sequence ID" value="NZ_BPTU01000001.1"/>
</dbReference>
<keyword evidence="2" id="KW-1185">Reference proteome</keyword>
<proteinExistence type="predicted"/>
<comment type="caution">
    <text evidence="1">The sequence shown here is derived from an EMBL/GenBank/DDBJ whole genome shotgun (WGS) entry which is preliminary data.</text>
</comment>
<organism evidence="1 2">
    <name type="scientific">Prevotella lacticifex</name>
    <dbReference type="NCBI Taxonomy" id="2854755"/>
    <lineage>
        <taxon>Bacteria</taxon>
        <taxon>Pseudomonadati</taxon>
        <taxon>Bacteroidota</taxon>
        <taxon>Bacteroidia</taxon>
        <taxon>Bacteroidales</taxon>
        <taxon>Prevotellaceae</taxon>
        <taxon>Prevotella</taxon>
    </lineage>
</organism>
<name>A0A9R1C938_9BACT</name>
<reference evidence="1" key="1">
    <citation type="journal article" date="2022" name="Int. J. Syst. Evol. Microbiol.">
        <title>Prevotella lacticifex sp. nov., isolated from the rumen of cows.</title>
        <authorList>
            <person name="Shinkai T."/>
            <person name="Ikeyama N."/>
            <person name="Kumagai M."/>
            <person name="Ohmori H."/>
            <person name="Sakamoto M."/>
            <person name="Ohkuma M."/>
            <person name="Mitsumori M."/>
        </authorList>
    </citation>
    <scope>NUCLEOTIDE SEQUENCE</scope>
    <source>
        <strain evidence="1">R5076</strain>
    </source>
</reference>
<dbReference type="GeneID" id="72467683"/>